<dbReference type="EMBL" id="FWZT01000026">
    <property type="protein sequence ID" value="SMF71350.1"/>
    <property type="molecule type" value="Genomic_DNA"/>
</dbReference>
<dbReference type="PROSITE" id="PS50889">
    <property type="entry name" value="S4"/>
    <property type="match status" value="1"/>
</dbReference>
<dbReference type="InterPro" id="IPR023319">
    <property type="entry name" value="Tex-like_HTH_dom_sf"/>
</dbReference>
<dbReference type="InterPro" id="IPR006641">
    <property type="entry name" value="YqgF/RNaseH-like_dom"/>
</dbReference>
<dbReference type="InterPro" id="IPR037027">
    <property type="entry name" value="YqgF/RNaseH-like_dom_sf"/>
</dbReference>
<dbReference type="Pfam" id="PF12836">
    <property type="entry name" value="HHH_3"/>
    <property type="match status" value="1"/>
</dbReference>
<name>A0A1Y6CKE8_9BACT</name>
<dbReference type="PROSITE" id="PS50126">
    <property type="entry name" value="S1"/>
    <property type="match status" value="1"/>
</dbReference>
<dbReference type="GO" id="GO:0005737">
    <property type="term" value="C:cytoplasm"/>
    <property type="evidence" value="ECO:0007669"/>
    <property type="project" value="UniProtKB-ARBA"/>
</dbReference>
<keyword evidence="1" id="KW-0694">RNA-binding</keyword>
<dbReference type="SMART" id="SM00732">
    <property type="entry name" value="YqgFc"/>
    <property type="match status" value="1"/>
</dbReference>
<dbReference type="SUPFAM" id="SSF158832">
    <property type="entry name" value="Tex N-terminal region-like"/>
    <property type="match status" value="1"/>
</dbReference>
<dbReference type="Pfam" id="PF00575">
    <property type="entry name" value="S1"/>
    <property type="match status" value="1"/>
</dbReference>
<dbReference type="CDD" id="cd05685">
    <property type="entry name" value="S1_Tex"/>
    <property type="match status" value="1"/>
</dbReference>
<dbReference type="RefSeq" id="WP_165931737.1">
    <property type="nucleotide sequence ID" value="NZ_FWZT01000026.1"/>
</dbReference>
<dbReference type="SUPFAM" id="SSF53098">
    <property type="entry name" value="Ribonuclease H-like"/>
    <property type="match status" value="1"/>
</dbReference>
<dbReference type="SUPFAM" id="SSF47781">
    <property type="entry name" value="RuvA domain 2-like"/>
    <property type="match status" value="2"/>
</dbReference>
<dbReference type="InterPro" id="IPR041692">
    <property type="entry name" value="HHH_9"/>
</dbReference>
<dbReference type="SUPFAM" id="SSF50249">
    <property type="entry name" value="Nucleic acid-binding proteins"/>
    <property type="match status" value="1"/>
</dbReference>
<dbReference type="InterPro" id="IPR012337">
    <property type="entry name" value="RNaseH-like_sf"/>
</dbReference>
<dbReference type="STRING" id="1513793.SAMN06296036_12675"/>
<dbReference type="GO" id="GO:0006412">
    <property type="term" value="P:translation"/>
    <property type="evidence" value="ECO:0007669"/>
    <property type="project" value="TreeGrafter"/>
</dbReference>
<dbReference type="FunFam" id="2.40.50.140:FF:000051">
    <property type="entry name" value="RNA-binding transcriptional accessory protein"/>
    <property type="match status" value="1"/>
</dbReference>
<dbReference type="InterPro" id="IPR050437">
    <property type="entry name" value="Ribos_protein_bS1-like"/>
</dbReference>
<evidence type="ECO:0000313" key="4">
    <source>
        <dbReference type="EMBL" id="SMF71350.1"/>
    </source>
</evidence>
<evidence type="ECO:0000313" key="5">
    <source>
        <dbReference type="Proteomes" id="UP000192907"/>
    </source>
</evidence>
<dbReference type="Gene3D" id="1.10.10.650">
    <property type="entry name" value="RuvA domain 2-like"/>
    <property type="match status" value="1"/>
</dbReference>
<dbReference type="Proteomes" id="UP000192907">
    <property type="component" value="Unassembled WGS sequence"/>
</dbReference>
<dbReference type="FunFam" id="1.10.150.310:FF:000002">
    <property type="entry name" value="Putative transcription modulator/accessory protein"/>
    <property type="match status" value="1"/>
</dbReference>
<dbReference type="Gene3D" id="3.30.420.140">
    <property type="entry name" value="YqgF/RNase H-like domain"/>
    <property type="match status" value="1"/>
</dbReference>
<dbReference type="Gene3D" id="1.10.3500.10">
    <property type="entry name" value="Tex N-terminal region-like"/>
    <property type="match status" value="1"/>
</dbReference>
<dbReference type="Pfam" id="PF17674">
    <property type="entry name" value="HHH_9"/>
    <property type="match status" value="1"/>
</dbReference>
<dbReference type="InterPro" id="IPR010994">
    <property type="entry name" value="RuvA_2-like"/>
</dbReference>
<protein>
    <recommendedName>
        <fullName evidence="3">S1 motif domain-containing protein</fullName>
    </recommendedName>
</protein>
<dbReference type="Pfam" id="PF22706">
    <property type="entry name" value="Tex_central_region"/>
    <property type="match status" value="1"/>
</dbReference>
<keyword evidence="5" id="KW-1185">Reference proteome</keyword>
<dbReference type="PANTHER" id="PTHR10724">
    <property type="entry name" value="30S RIBOSOMAL PROTEIN S1"/>
    <property type="match status" value="1"/>
</dbReference>
<dbReference type="Pfam" id="PF16921">
    <property type="entry name" value="Tex_YqgF"/>
    <property type="match status" value="1"/>
</dbReference>
<dbReference type="GO" id="GO:0006139">
    <property type="term" value="P:nucleobase-containing compound metabolic process"/>
    <property type="evidence" value="ECO:0007669"/>
    <property type="project" value="InterPro"/>
</dbReference>
<accession>A0A1Y6CKE8</accession>
<dbReference type="FunFam" id="3.30.420.140:FF:000001">
    <property type="entry name" value="RNA-binding transcriptional accessory protein"/>
    <property type="match status" value="1"/>
</dbReference>
<dbReference type="Gene3D" id="1.10.150.310">
    <property type="entry name" value="Tex RuvX-like domain-like"/>
    <property type="match status" value="1"/>
</dbReference>
<gene>
    <name evidence="4" type="ORF">SAMN06296036_12675</name>
</gene>
<feature type="region of interest" description="Disordered" evidence="2">
    <location>
        <begin position="738"/>
        <end position="803"/>
    </location>
</feature>
<dbReference type="InterPro" id="IPR023323">
    <property type="entry name" value="Tex-like_dom_sf"/>
</dbReference>
<dbReference type="FunFam" id="1.10.10.650:FF:000001">
    <property type="entry name" value="S1 RNA-binding domain 1"/>
    <property type="match status" value="1"/>
</dbReference>
<proteinExistence type="predicted"/>
<organism evidence="4 5">
    <name type="scientific">Pseudobacteriovorax antillogorgiicola</name>
    <dbReference type="NCBI Taxonomy" id="1513793"/>
    <lineage>
        <taxon>Bacteria</taxon>
        <taxon>Pseudomonadati</taxon>
        <taxon>Bdellovibrionota</taxon>
        <taxon>Oligoflexia</taxon>
        <taxon>Oligoflexales</taxon>
        <taxon>Pseudobacteriovoracaceae</taxon>
        <taxon>Pseudobacteriovorax</taxon>
    </lineage>
</organism>
<evidence type="ECO:0000256" key="1">
    <source>
        <dbReference type="PROSITE-ProRule" id="PRU00182"/>
    </source>
</evidence>
<dbReference type="InterPro" id="IPR044146">
    <property type="entry name" value="S1_Tex"/>
</dbReference>
<feature type="domain" description="S1 motif" evidence="3">
    <location>
        <begin position="672"/>
        <end position="741"/>
    </location>
</feature>
<evidence type="ECO:0000259" key="3">
    <source>
        <dbReference type="PROSITE" id="PS50126"/>
    </source>
</evidence>
<dbReference type="InterPro" id="IPR032639">
    <property type="entry name" value="Tex_YqgF"/>
</dbReference>
<dbReference type="GO" id="GO:0003729">
    <property type="term" value="F:mRNA binding"/>
    <property type="evidence" value="ECO:0007669"/>
    <property type="project" value="TreeGrafter"/>
</dbReference>
<dbReference type="InterPro" id="IPR012340">
    <property type="entry name" value="NA-bd_OB-fold"/>
</dbReference>
<dbReference type="Gene3D" id="2.40.50.140">
    <property type="entry name" value="Nucleic acid-binding proteins"/>
    <property type="match status" value="1"/>
</dbReference>
<dbReference type="AlphaFoldDB" id="A0A1Y6CKE8"/>
<sequence>MINLVTKIASELELKEFQVNNSIKLLFEEECTIPFVARYRKEMTGTLDEVQLRDIRDRYTYLQELESNKQKYLKVVEEHCQKKPELKAQFPALKAKFEACTTKQELEDLYLPFKPKRRTRAMVAKEKGLEPLLEKILEACTQISDLNEVAKDFVTPADANIEPTLKVASEKEALTGAADIYAERISETAEIRAMVRNISQESGTLVSKKIEGAEKVEKKGKKSDASKYENYFDYSESINTAASHRVMAVRRGEAEKFLKVNITVDTDRILESLKETVITNPQTTDVVRHWFESVIEDSHKRLLSPSIEAELRLQLKQSAEAEAIRVFSENLENLLLLPPIPNKTVLGVDPGLRTGSKFAVVDDTGKLLDSATLHFELGDKEGAKTQRSKAEILRLIKDNNVGCVAIGNGTGSREINRVITSVIKDNELKDVKRLVVNEAGASVYSTMDIAREEFPDLDPTIRSAISIARRLQDPLAELVKIDPRSIGVGQYQHDVNVTKLKSSLEEVVESCVNRVGVNVNTASYKLLSYVSGIGPSLAKNIVTTRDKQGKFSSRHILNDITGFGPKAFQQAAGFLRVPESTSPLDNSSVHPESYEIVEQIVNDQKKDLKEIIGNRALVEAIPLEKYVTATVGMPTLQDITAELIKPGRDPREDGARLMYSDDVTEIEDLTEGMILPGTVTNVTNFGAFVDIGVHQDGLVHISELSDKFVDDPSKVVSVGDVVEVRVIDVDTARRRIGLSRKLQGGNKQQSSEPRGKLSTPSKRGPIRPRQGTGRNQKGKSNRRSEPQREYTMEDLMAKFNQRK</sequence>
<feature type="compositionally biased region" description="Basic and acidic residues" evidence="2">
    <location>
        <begin position="782"/>
        <end position="791"/>
    </location>
</feature>
<reference evidence="5" key="1">
    <citation type="submission" date="2017-04" db="EMBL/GenBank/DDBJ databases">
        <authorList>
            <person name="Varghese N."/>
            <person name="Submissions S."/>
        </authorList>
    </citation>
    <scope>NUCLEOTIDE SEQUENCE [LARGE SCALE GENOMIC DNA]</scope>
    <source>
        <strain evidence="5">RKEM611</strain>
    </source>
</reference>
<evidence type="ECO:0000256" key="2">
    <source>
        <dbReference type="SAM" id="MobiDB-lite"/>
    </source>
</evidence>
<dbReference type="InterPro" id="IPR003029">
    <property type="entry name" value="S1_domain"/>
</dbReference>
<dbReference type="InterPro" id="IPR055179">
    <property type="entry name" value="Tex-like_central_region"/>
</dbReference>
<dbReference type="Pfam" id="PF09371">
    <property type="entry name" value="Tex_N"/>
    <property type="match status" value="1"/>
</dbReference>
<dbReference type="InterPro" id="IPR018974">
    <property type="entry name" value="Tex-like_N"/>
</dbReference>
<dbReference type="PANTHER" id="PTHR10724:SF10">
    <property type="entry name" value="S1 RNA-BINDING DOMAIN-CONTAINING PROTEIN 1"/>
    <property type="match status" value="1"/>
</dbReference>
<dbReference type="SMART" id="SM00316">
    <property type="entry name" value="S1"/>
    <property type="match status" value="1"/>
</dbReference>
<dbReference type="GO" id="GO:0003735">
    <property type="term" value="F:structural constituent of ribosome"/>
    <property type="evidence" value="ECO:0007669"/>
    <property type="project" value="TreeGrafter"/>
</dbReference>